<evidence type="ECO:0000313" key="1">
    <source>
        <dbReference type="EMBL" id="PLW34620.1"/>
    </source>
</evidence>
<keyword evidence="2" id="KW-1185">Reference proteome</keyword>
<dbReference type="AlphaFoldDB" id="A0A2N5UA50"/>
<sequence length="198" mass="22533">MVEIQADMNAGVQVQIAMLCLLTMEHLVHRAPGDSWSQWDLIDDHLEAIRAKSDVELQAHTILVLRRDWELFTGEVMFADIPDKSIKMPGPIKLDIKVQDIMARFGVNPSPQDMSLLLESKLAPWEVGFGKDNYVKATLGRYAKLRYTAIEPLAHRYRRYAALRHATELLAAKDAIFAARRAVAQRKRHSFVPCARSR</sequence>
<name>A0A2N5UA50_9BASI</name>
<evidence type="ECO:0000313" key="2">
    <source>
        <dbReference type="Proteomes" id="UP000235388"/>
    </source>
</evidence>
<comment type="caution">
    <text evidence="1">The sequence shown here is derived from an EMBL/GenBank/DDBJ whole genome shotgun (WGS) entry which is preliminary data.</text>
</comment>
<dbReference type="EMBL" id="PGCJ01000273">
    <property type="protein sequence ID" value="PLW34620.1"/>
    <property type="molecule type" value="Genomic_DNA"/>
</dbReference>
<dbReference type="STRING" id="200324.A0A2N5UA50"/>
<protein>
    <submittedName>
        <fullName evidence="1">Uncharacterized protein</fullName>
    </submittedName>
</protein>
<dbReference type="Proteomes" id="UP000235388">
    <property type="component" value="Unassembled WGS sequence"/>
</dbReference>
<dbReference type="OrthoDB" id="2504051at2759"/>
<gene>
    <name evidence="1" type="ORF">PCANC_16062</name>
</gene>
<accession>A0A2N5UA50</accession>
<organism evidence="1 2">
    <name type="scientific">Puccinia coronata f. sp. avenae</name>
    <dbReference type="NCBI Taxonomy" id="200324"/>
    <lineage>
        <taxon>Eukaryota</taxon>
        <taxon>Fungi</taxon>
        <taxon>Dikarya</taxon>
        <taxon>Basidiomycota</taxon>
        <taxon>Pucciniomycotina</taxon>
        <taxon>Pucciniomycetes</taxon>
        <taxon>Pucciniales</taxon>
        <taxon>Pucciniaceae</taxon>
        <taxon>Puccinia</taxon>
    </lineage>
</organism>
<proteinExistence type="predicted"/>
<reference evidence="1 2" key="1">
    <citation type="submission" date="2017-11" db="EMBL/GenBank/DDBJ databases">
        <title>De novo assembly and phasing of dikaryotic genomes from two isolates of Puccinia coronata f. sp. avenae, the causal agent of oat crown rust.</title>
        <authorList>
            <person name="Miller M.E."/>
            <person name="Zhang Y."/>
            <person name="Omidvar V."/>
            <person name="Sperschneider J."/>
            <person name="Schwessinger B."/>
            <person name="Raley C."/>
            <person name="Palmer J.M."/>
            <person name="Garnica D."/>
            <person name="Upadhyaya N."/>
            <person name="Rathjen J."/>
            <person name="Taylor J.M."/>
            <person name="Park R.F."/>
            <person name="Dodds P.N."/>
            <person name="Hirsch C.D."/>
            <person name="Kianian S.F."/>
            <person name="Figueroa M."/>
        </authorList>
    </citation>
    <scope>NUCLEOTIDE SEQUENCE [LARGE SCALE GENOMIC DNA]</scope>
    <source>
        <strain evidence="1">12NC29</strain>
    </source>
</reference>